<gene>
    <name evidence="11" type="ORF">ACFFMS_20085</name>
</gene>
<keyword evidence="5" id="KW-0238">DNA-binding</keyword>
<dbReference type="SUPFAM" id="SSF52540">
    <property type="entry name" value="P-loop containing nucleoside triphosphate hydrolases"/>
    <property type="match status" value="1"/>
</dbReference>
<evidence type="ECO:0000259" key="10">
    <source>
        <dbReference type="PROSITE" id="PS50113"/>
    </source>
</evidence>
<keyword evidence="1" id="KW-0547">Nucleotide-binding</keyword>
<dbReference type="SUPFAM" id="SSF46689">
    <property type="entry name" value="Homeodomain-like"/>
    <property type="match status" value="1"/>
</dbReference>
<proteinExistence type="predicted"/>
<evidence type="ECO:0000259" key="9">
    <source>
        <dbReference type="PROSITE" id="PS50045"/>
    </source>
</evidence>
<evidence type="ECO:0000313" key="11">
    <source>
        <dbReference type="EMBL" id="MFB9760612.1"/>
    </source>
</evidence>
<dbReference type="PROSITE" id="PS50113">
    <property type="entry name" value="PAC"/>
    <property type="match status" value="1"/>
</dbReference>
<dbReference type="InterPro" id="IPR058031">
    <property type="entry name" value="AAA_lid_NorR"/>
</dbReference>
<dbReference type="PROSITE" id="PS00688">
    <property type="entry name" value="SIGMA54_INTERACT_3"/>
    <property type="match status" value="1"/>
</dbReference>
<dbReference type="InterPro" id="IPR025943">
    <property type="entry name" value="Sigma_54_int_dom_ATP-bd_2"/>
</dbReference>
<dbReference type="InterPro" id="IPR000014">
    <property type="entry name" value="PAS"/>
</dbReference>
<dbReference type="InterPro" id="IPR030828">
    <property type="entry name" value="HTH_TyrR"/>
</dbReference>
<dbReference type="PROSITE" id="PS00676">
    <property type="entry name" value="SIGMA54_INTERACT_2"/>
    <property type="match status" value="1"/>
</dbReference>
<keyword evidence="3" id="KW-0067">ATP-binding</keyword>
<evidence type="ECO:0000256" key="4">
    <source>
        <dbReference type="ARBA" id="ARBA00023015"/>
    </source>
</evidence>
<evidence type="ECO:0000256" key="6">
    <source>
        <dbReference type="ARBA" id="ARBA00023163"/>
    </source>
</evidence>
<evidence type="ECO:0000256" key="3">
    <source>
        <dbReference type="ARBA" id="ARBA00022840"/>
    </source>
</evidence>
<protein>
    <recommendedName>
        <fullName evidence="7">HTH-type transcriptional regulatory protein TyrR</fullName>
    </recommendedName>
</protein>
<dbReference type="InterPro" id="IPR027417">
    <property type="entry name" value="P-loop_NTPase"/>
</dbReference>
<feature type="domain" description="PAC" evidence="10">
    <location>
        <begin position="75"/>
        <end position="127"/>
    </location>
</feature>
<evidence type="ECO:0000256" key="5">
    <source>
        <dbReference type="ARBA" id="ARBA00023125"/>
    </source>
</evidence>
<dbReference type="Gene3D" id="3.30.450.20">
    <property type="entry name" value="PAS domain"/>
    <property type="match status" value="1"/>
</dbReference>
<dbReference type="PROSITE" id="PS00675">
    <property type="entry name" value="SIGMA54_INTERACT_1"/>
    <property type="match status" value="1"/>
</dbReference>
<dbReference type="SMART" id="SM00382">
    <property type="entry name" value="AAA"/>
    <property type="match status" value="1"/>
</dbReference>
<dbReference type="PROSITE" id="PS50045">
    <property type="entry name" value="SIGMA54_INTERACT_4"/>
    <property type="match status" value="1"/>
</dbReference>
<keyword evidence="4" id="KW-0805">Transcription regulation</keyword>
<name>A0ABV5WJN5_9BACI</name>
<evidence type="ECO:0000256" key="2">
    <source>
        <dbReference type="ARBA" id="ARBA00022797"/>
    </source>
</evidence>
<organism evidence="11 12">
    <name type="scientific">Ectobacillus funiculus</name>
    <dbReference type="NCBI Taxonomy" id="137993"/>
    <lineage>
        <taxon>Bacteria</taxon>
        <taxon>Bacillati</taxon>
        <taxon>Bacillota</taxon>
        <taxon>Bacilli</taxon>
        <taxon>Bacillales</taxon>
        <taxon>Bacillaceae</taxon>
        <taxon>Ectobacillus</taxon>
    </lineage>
</organism>
<evidence type="ECO:0000256" key="7">
    <source>
        <dbReference type="ARBA" id="ARBA00029500"/>
    </source>
</evidence>
<dbReference type="Gene3D" id="1.10.8.60">
    <property type="match status" value="1"/>
</dbReference>
<dbReference type="Pfam" id="PF00158">
    <property type="entry name" value="Sigma54_activat"/>
    <property type="match status" value="1"/>
</dbReference>
<comment type="caution">
    <text evidence="11">The sequence shown here is derived from an EMBL/GenBank/DDBJ whole genome shotgun (WGS) entry which is preliminary data.</text>
</comment>
<evidence type="ECO:0000256" key="1">
    <source>
        <dbReference type="ARBA" id="ARBA00022741"/>
    </source>
</evidence>
<dbReference type="InterPro" id="IPR025944">
    <property type="entry name" value="Sigma_54_int_dom_CS"/>
</dbReference>
<dbReference type="RefSeq" id="WP_379950913.1">
    <property type="nucleotide sequence ID" value="NZ_JBHMAF010000157.1"/>
</dbReference>
<dbReference type="Pfam" id="PF25601">
    <property type="entry name" value="AAA_lid_14"/>
    <property type="match status" value="1"/>
</dbReference>
<dbReference type="InterPro" id="IPR035965">
    <property type="entry name" value="PAS-like_dom_sf"/>
</dbReference>
<keyword evidence="12" id="KW-1185">Reference proteome</keyword>
<evidence type="ECO:0000313" key="12">
    <source>
        <dbReference type="Proteomes" id="UP001589609"/>
    </source>
</evidence>
<dbReference type="SUPFAM" id="SSF55785">
    <property type="entry name" value="PYP-like sensor domain (PAS domain)"/>
    <property type="match status" value="1"/>
</dbReference>
<dbReference type="Gene3D" id="3.40.50.300">
    <property type="entry name" value="P-loop containing nucleotide triphosphate hydrolases"/>
    <property type="match status" value="1"/>
</dbReference>
<dbReference type="InterPro" id="IPR025662">
    <property type="entry name" value="Sigma_54_int_dom_ATP-bd_1"/>
</dbReference>
<dbReference type="PANTHER" id="PTHR32071">
    <property type="entry name" value="TRANSCRIPTIONAL REGULATORY PROTEIN"/>
    <property type="match status" value="1"/>
</dbReference>
<dbReference type="InterPro" id="IPR009057">
    <property type="entry name" value="Homeodomain-like_sf"/>
</dbReference>
<accession>A0ABV5WJN5</accession>
<sequence length="470" mass="53928">MTEELEILKLELEGIINASNDNIVVTDGQGIVLRAIRNSEEIYGEVSSTLVGRSVFELEKENIFSPSVTARVLKEKKEVQVMQKTRTGKVIMATGIPIFDKQKNIIRVISFSHNLTEIQKLKEDYEQLQSKMKRYESEIEELRGKETKIGDIVIECKTMQTVWELVNRVARSDATVVLLGESGVGKTVFARALHNRSERKKEPFIEINCGAIPTSLFESELFGYEPGAFTGANHKGKIGIIELAHKGTLFLDEIGELPLDIQVKLLKVLQEKSITKIGGGRSKKVDFRLVAATNQDLEYMVKQGKFREDLFYRLNVVPIHIPSLRKRKEDIYQLIEHFLSKFNRKYQTNKFFHAAAIDACLEYEWPGNVRELENLIERLVVTSDTNTIYHDNLPFIQKNQQNNDTEVEWSSLTVFEERGLTLQDALEEVEKCWLLRAYRQCKTTYEMAETLGLSQATVVRRLKKYNINSK</sequence>
<feature type="coiled-coil region" evidence="8">
    <location>
        <begin position="118"/>
        <end position="145"/>
    </location>
</feature>
<dbReference type="Gene3D" id="1.10.10.60">
    <property type="entry name" value="Homeodomain-like"/>
    <property type="match status" value="1"/>
</dbReference>
<dbReference type="InterPro" id="IPR002078">
    <property type="entry name" value="Sigma_54_int"/>
</dbReference>
<dbReference type="PANTHER" id="PTHR32071:SF57">
    <property type="entry name" value="C4-DICARBOXYLATE TRANSPORT TRANSCRIPTIONAL REGULATORY PROTEIN DCTD"/>
    <property type="match status" value="1"/>
</dbReference>
<dbReference type="InterPro" id="IPR000700">
    <property type="entry name" value="PAS-assoc_C"/>
</dbReference>
<evidence type="ECO:0000256" key="8">
    <source>
        <dbReference type="SAM" id="Coils"/>
    </source>
</evidence>
<dbReference type="NCBIfam" id="TIGR00229">
    <property type="entry name" value="sensory_box"/>
    <property type="match status" value="1"/>
</dbReference>
<keyword evidence="2" id="KW-0058">Aromatic hydrocarbons catabolism</keyword>
<keyword evidence="6" id="KW-0804">Transcription</keyword>
<dbReference type="Proteomes" id="UP001589609">
    <property type="component" value="Unassembled WGS sequence"/>
</dbReference>
<dbReference type="InterPro" id="IPR003593">
    <property type="entry name" value="AAA+_ATPase"/>
</dbReference>
<dbReference type="EMBL" id="JBHMAF010000157">
    <property type="protein sequence ID" value="MFB9760612.1"/>
    <property type="molecule type" value="Genomic_DNA"/>
</dbReference>
<dbReference type="CDD" id="cd00009">
    <property type="entry name" value="AAA"/>
    <property type="match status" value="1"/>
</dbReference>
<feature type="domain" description="Sigma-54 factor interaction" evidence="9">
    <location>
        <begin position="152"/>
        <end position="381"/>
    </location>
</feature>
<keyword evidence="8" id="KW-0175">Coiled coil</keyword>
<reference evidence="11 12" key="1">
    <citation type="submission" date="2024-09" db="EMBL/GenBank/DDBJ databases">
        <authorList>
            <person name="Sun Q."/>
            <person name="Mori K."/>
        </authorList>
    </citation>
    <scope>NUCLEOTIDE SEQUENCE [LARGE SCALE GENOMIC DNA]</scope>
    <source>
        <strain evidence="11 12">JCM 11201</strain>
    </source>
</reference>
<dbReference type="Pfam" id="PF18024">
    <property type="entry name" value="HTH_50"/>
    <property type="match status" value="1"/>
</dbReference>